<proteinExistence type="predicted"/>
<keyword evidence="3" id="KW-1185">Reference proteome</keyword>
<name>A0ABD0PD70_CIRMR</name>
<dbReference type="AlphaFoldDB" id="A0ABD0PD70"/>
<protein>
    <submittedName>
        <fullName evidence="2">Uncharacterized protein</fullName>
    </submittedName>
</protein>
<evidence type="ECO:0000313" key="3">
    <source>
        <dbReference type="Proteomes" id="UP001529510"/>
    </source>
</evidence>
<keyword evidence="1" id="KW-1133">Transmembrane helix</keyword>
<keyword evidence="1" id="KW-0812">Transmembrane</keyword>
<evidence type="ECO:0000256" key="1">
    <source>
        <dbReference type="SAM" id="Phobius"/>
    </source>
</evidence>
<reference evidence="2 3" key="1">
    <citation type="submission" date="2024-05" db="EMBL/GenBank/DDBJ databases">
        <title>Genome sequencing and assembly of Indian major carp, Cirrhinus mrigala (Hamilton, 1822).</title>
        <authorList>
            <person name="Mohindra V."/>
            <person name="Chowdhury L.M."/>
            <person name="Lal K."/>
            <person name="Jena J.K."/>
        </authorList>
    </citation>
    <scope>NUCLEOTIDE SEQUENCE [LARGE SCALE GENOMIC DNA]</scope>
    <source>
        <strain evidence="2">CM1030</strain>
        <tissue evidence="2">Blood</tissue>
    </source>
</reference>
<dbReference type="PANTHER" id="PTHR46902:SF1">
    <property type="entry name" value="DOMON DOMAIN-CONTAINING PROTEIN FRRS1L"/>
    <property type="match status" value="1"/>
</dbReference>
<accession>A0ABD0PD70</accession>
<feature type="transmembrane region" description="Helical" evidence="1">
    <location>
        <begin position="31"/>
        <end position="49"/>
    </location>
</feature>
<dbReference type="InterPro" id="IPR042789">
    <property type="entry name" value="FRRS1L"/>
</dbReference>
<gene>
    <name evidence="2" type="ORF">M9458_032286</name>
</gene>
<comment type="caution">
    <text evidence="2">The sequence shown here is derived from an EMBL/GenBank/DDBJ whole genome shotgun (WGS) entry which is preliminary data.</text>
</comment>
<evidence type="ECO:0000313" key="2">
    <source>
        <dbReference type="EMBL" id="KAL0171975.1"/>
    </source>
</evidence>
<keyword evidence="1" id="KW-0472">Membrane</keyword>
<dbReference type="Proteomes" id="UP001529510">
    <property type="component" value="Unassembled WGS sequence"/>
</dbReference>
<sequence length="52" mass="5934">HDIDSPPVSDRMISIYKYEDIFMPATAYQTFSSPFCLLLIVALTFYLLMGTP</sequence>
<organism evidence="2 3">
    <name type="scientific">Cirrhinus mrigala</name>
    <name type="common">Mrigala</name>
    <dbReference type="NCBI Taxonomy" id="683832"/>
    <lineage>
        <taxon>Eukaryota</taxon>
        <taxon>Metazoa</taxon>
        <taxon>Chordata</taxon>
        <taxon>Craniata</taxon>
        <taxon>Vertebrata</taxon>
        <taxon>Euteleostomi</taxon>
        <taxon>Actinopterygii</taxon>
        <taxon>Neopterygii</taxon>
        <taxon>Teleostei</taxon>
        <taxon>Ostariophysi</taxon>
        <taxon>Cypriniformes</taxon>
        <taxon>Cyprinidae</taxon>
        <taxon>Labeoninae</taxon>
        <taxon>Labeonini</taxon>
        <taxon>Cirrhinus</taxon>
    </lineage>
</organism>
<feature type="non-terminal residue" evidence="2">
    <location>
        <position position="1"/>
    </location>
</feature>
<dbReference type="PANTHER" id="PTHR46902">
    <property type="entry name" value="DOMON DOMAIN-CONTAINING PROTEIN FRRS1L"/>
    <property type="match status" value="1"/>
</dbReference>
<dbReference type="EMBL" id="JAMKFB020000016">
    <property type="protein sequence ID" value="KAL0171975.1"/>
    <property type="molecule type" value="Genomic_DNA"/>
</dbReference>